<keyword evidence="5 9" id="KW-1133">Transmembrane helix</keyword>
<keyword evidence="9" id="KW-1003">Cell membrane</keyword>
<keyword evidence="3 9" id="KW-0812">Transmembrane</keyword>
<comment type="similarity">
    <text evidence="2 9">Belongs to the ITM2 family.</text>
</comment>
<dbReference type="InterPro" id="IPR007084">
    <property type="entry name" value="BRICHOS_dom"/>
</dbReference>
<dbReference type="AlphaFoldDB" id="A0AAJ6YC38"/>
<evidence type="ECO:0000256" key="3">
    <source>
        <dbReference type="ARBA" id="ARBA00022692"/>
    </source>
</evidence>
<comment type="subcellular location">
    <subcellularLocation>
        <location evidence="1 9">Membrane</location>
        <topology evidence="1 9">Single-pass type II membrane protein</topology>
    </subcellularLocation>
</comment>
<dbReference type="GO" id="GO:0005886">
    <property type="term" value="C:plasma membrane"/>
    <property type="evidence" value="ECO:0007669"/>
    <property type="project" value="UniProtKB-UniRule"/>
</dbReference>
<dbReference type="SMART" id="SM01039">
    <property type="entry name" value="BRICHOS"/>
    <property type="match status" value="1"/>
</dbReference>
<evidence type="ECO:0000256" key="4">
    <source>
        <dbReference type="ARBA" id="ARBA00022968"/>
    </source>
</evidence>
<evidence type="ECO:0000256" key="1">
    <source>
        <dbReference type="ARBA" id="ARBA00004606"/>
    </source>
</evidence>
<name>A0AAJ6YC38_9HYME</name>
<reference evidence="12" key="1">
    <citation type="submission" date="2025-08" db="UniProtKB">
        <authorList>
            <consortium name="RefSeq"/>
        </authorList>
    </citation>
    <scope>IDENTIFICATION</scope>
</reference>
<evidence type="ECO:0000256" key="9">
    <source>
        <dbReference type="RuleBase" id="RU367061"/>
    </source>
</evidence>
<proteinExistence type="inferred from homology"/>
<dbReference type="InterPro" id="IPR040145">
    <property type="entry name" value="ITM2"/>
</dbReference>
<evidence type="ECO:0000256" key="6">
    <source>
        <dbReference type="ARBA" id="ARBA00023136"/>
    </source>
</evidence>
<keyword evidence="7" id="KW-1015">Disulfide bond</keyword>
<dbReference type="GeneID" id="105359929"/>
<protein>
    <recommendedName>
        <fullName evidence="9">Integral membrane protein 2</fullName>
    </recommendedName>
</protein>
<dbReference type="PROSITE" id="PS50869">
    <property type="entry name" value="BRICHOS"/>
    <property type="match status" value="1"/>
</dbReference>
<evidence type="ECO:0000256" key="5">
    <source>
        <dbReference type="ARBA" id="ARBA00022989"/>
    </source>
</evidence>
<keyword evidence="8" id="KW-0325">Glycoprotein</keyword>
<dbReference type="GO" id="GO:0001540">
    <property type="term" value="F:amyloid-beta binding"/>
    <property type="evidence" value="ECO:0007669"/>
    <property type="project" value="TreeGrafter"/>
</dbReference>
<dbReference type="PANTHER" id="PTHR10962">
    <property type="entry name" value="INTEGRAL TRANSMEMBRANE PROTEIN 2"/>
    <property type="match status" value="1"/>
</dbReference>
<evidence type="ECO:0000259" key="10">
    <source>
        <dbReference type="PROSITE" id="PS50869"/>
    </source>
</evidence>
<dbReference type="PANTHER" id="PTHR10962:SF1">
    <property type="entry name" value="INTEGRAL MEMBRANE PROTEIN 2"/>
    <property type="match status" value="1"/>
</dbReference>
<feature type="domain" description="BRICHOS" evidence="10">
    <location>
        <begin position="179"/>
        <end position="274"/>
    </location>
</feature>
<evidence type="ECO:0000256" key="8">
    <source>
        <dbReference type="ARBA" id="ARBA00023180"/>
    </source>
</evidence>
<dbReference type="KEGG" id="csol:105359929"/>
<dbReference type="GO" id="GO:0070062">
    <property type="term" value="C:extracellular exosome"/>
    <property type="evidence" value="ECO:0007669"/>
    <property type="project" value="TreeGrafter"/>
</dbReference>
<dbReference type="GO" id="GO:0042985">
    <property type="term" value="P:negative regulation of amyloid precursor protein biosynthetic process"/>
    <property type="evidence" value="ECO:0007669"/>
    <property type="project" value="TreeGrafter"/>
</dbReference>
<dbReference type="Pfam" id="PF04089">
    <property type="entry name" value="BRICHOS"/>
    <property type="match status" value="1"/>
</dbReference>
<evidence type="ECO:0000313" key="11">
    <source>
        <dbReference type="Proteomes" id="UP000695007"/>
    </source>
</evidence>
<keyword evidence="6 9" id="KW-0472">Membrane</keyword>
<evidence type="ECO:0000256" key="2">
    <source>
        <dbReference type="ARBA" id="ARBA00006794"/>
    </source>
</evidence>
<dbReference type="Proteomes" id="UP000695007">
    <property type="component" value="Unplaced"/>
</dbReference>
<keyword evidence="11" id="KW-1185">Reference proteome</keyword>
<evidence type="ECO:0000256" key="7">
    <source>
        <dbReference type="ARBA" id="ARBA00023157"/>
    </source>
</evidence>
<accession>A0AAJ6YC38</accession>
<sequence>MTVVTKVINEKRKNLENVEQPLVVGIEDQTDQACIDLEVQHHKNEFFIRKRYLILNNKTFRSSIRTTLCLFMTAITVMSIGVFAGVCIYKLHARDQMQLFCTGWYSIPYDISNKLQYSIDEIHQNHLLSTDLVSTLPKNNGQQKITLKDSMTTTKNYFMEHFEIDLENENYEKIDVPDFHGGRQGRFIHDFSMNKTGIVDIDGQCCFVMPLNRQRVLAPHNMHDLLKKMYNGYYEVNTEVVRESMRVIVPEIDNLSTVGTYIAHECYNMPIYLLQPVNEIIYKRSSSDGIYGQFAGKNIIVFDVLNLDSVMYMKK</sequence>
<feature type="transmembrane region" description="Helical" evidence="9">
    <location>
        <begin position="68"/>
        <end position="91"/>
    </location>
</feature>
<organism evidence="11 12">
    <name type="scientific">Ceratosolen solmsi marchali</name>
    <dbReference type="NCBI Taxonomy" id="326594"/>
    <lineage>
        <taxon>Eukaryota</taxon>
        <taxon>Metazoa</taxon>
        <taxon>Ecdysozoa</taxon>
        <taxon>Arthropoda</taxon>
        <taxon>Hexapoda</taxon>
        <taxon>Insecta</taxon>
        <taxon>Pterygota</taxon>
        <taxon>Neoptera</taxon>
        <taxon>Endopterygota</taxon>
        <taxon>Hymenoptera</taxon>
        <taxon>Apocrita</taxon>
        <taxon>Proctotrupomorpha</taxon>
        <taxon>Chalcidoidea</taxon>
        <taxon>Agaonidae</taxon>
        <taxon>Agaoninae</taxon>
        <taxon>Ceratosolen</taxon>
    </lineage>
</organism>
<gene>
    <name evidence="12" type="primary">LOC105359929</name>
</gene>
<dbReference type="RefSeq" id="XP_011494999.1">
    <property type="nucleotide sequence ID" value="XM_011496697.1"/>
</dbReference>
<dbReference type="GO" id="GO:0005794">
    <property type="term" value="C:Golgi apparatus"/>
    <property type="evidence" value="ECO:0007669"/>
    <property type="project" value="TreeGrafter"/>
</dbReference>
<keyword evidence="4 9" id="KW-0735">Signal-anchor</keyword>
<evidence type="ECO:0000313" key="12">
    <source>
        <dbReference type="RefSeq" id="XP_011494999.1"/>
    </source>
</evidence>